<comment type="caution">
    <text evidence="2">The sequence shown here is derived from an EMBL/GenBank/DDBJ whole genome shotgun (WGS) entry which is preliminary data.</text>
</comment>
<name>A0A366LD41_9ACTN</name>
<keyword evidence="3" id="KW-1185">Reference proteome</keyword>
<evidence type="ECO:0000313" key="2">
    <source>
        <dbReference type="EMBL" id="RBQ11690.1"/>
    </source>
</evidence>
<dbReference type="OrthoDB" id="9758243at2"/>
<organism evidence="2 3">
    <name type="scientific">Spongiactinospora rosea</name>
    <dbReference type="NCBI Taxonomy" id="2248750"/>
    <lineage>
        <taxon>Bacteria</taxon>
        <taxon>Bacillati</taxon>
        <taxon>Actinomycetota</taxon>
        <taxon>Actinomycetes</taxon>
        <taxon>Streptosporangiales</taxon>
        <taxon>Streptosporangiaceae</taxon>
        <taxon>Spongiactinospora</taxon>
    </lineage>
</organism>
<gene>
    <name evidence="2" type="ORF">DP939_44695</name>
</gene>
<dbReference type="AlphaFoldDB" id="A0A366LD41"/>
<dbReference type="Pfam" id="PF11867">
    <property type="entry name" value="T1RH-like_C"/>
    <property type="match status" value="1"/>
</dbReference>
<feature type="domain" description="Type I restriction enzyme HindI endonuclease subunit-like C-terminal" evidence="1">
    <location>
        <begin position="2"/>
        <end position="32"/>
    </location>
</feature>
<dbReference type="InterPro" id="IPR021810">
    <property type="entry name" value="T1RH-like_C"/>
</dbReference>
<dbReference type="Proteomes" id="UP000253303">
    <property type="component" value="Unassembled WGS sequence"/>
</dbReference>
<sequence length="142" mass="15307">MKKDWIPRERVRARLRASIKRLLARFNYPAALRSNGENTTSVPKLGSLVGEGWGPGYNDVKHLGISWFKTPVGSRRQYSDDPIPITPFPSQRIAGRLCSTFRVIEASGSSAGYTLAGAAGSSCTSSMATVSAISHITLIPEG</sequence>
<dbReference type="RefSeq" id="WP_113986902.1">
    <property type="nucleotide sequence ID" value="NZ_QMEY01000053.1"/>
</dbReference>
<reference evidence="2 3" key="1">
    <citation type="submission" date="2018-06" db="EMBL/GenBank/DDBJ databases">
        <title>Sphaerisporangium craniellae sp. nov., isolated from a marine sponge in the South China Sea.</title>
        <authorList>
            <person name="Li L."/>
        </authorList>
    </citation>
    <scope>NUCLEOTIDE SEQUENCE [LARGE SCALE GENOMIC DNA]</scope>
    <source>
        <strain evidence="2 3">LHW63015</strain>
    </source>
</reference>
<proteinExistence type="predicted"/>
<evidence type="ECO:0000259" key="1">
    <source>
        <dbReference type="Pfam" id="PF11867"/>
    </source>
</evidence>
<protein>
    <recommendedName>
        <fullName evidence="1">Type I restriction enzyme HindI endonuclease subunit-like C-terminal domain-containing protein</fullName>
    </recommendedName>
</protein>
<accession>A0A366LD41</accession>
<evidence type="ECO:0000313" key="3">
    <source>
        <dbReference type="Proteomes" id="UP000253303"/>
    </source>
</evidence>
<dbReference type="EMBL" id="QMEY01000053">
    <property type="protein sequence ID" value="RBQ11690.1"/>
    <property type="molecule type" value="Genomic_DNA"/>
</dbReference>